<feature type="signal peptide" evidence="9">
    <location>
        <begin position="1"/>
        <end position="19"/>
    </location>
</feature>
<dbReference type="GO" id="GO:0008381">
    <property type="term" value="F:mechanosensitive monoatomic ion channel activity"/>
    <property type="evidence" value="ECO:0007669"/>
    <property type="project" value="UniProtKB-ARBA"/>
</dbReference>
<dbReference type="Pfam" id="PF21082">
    <property type="entry name" value="MS_channel_3rd"/>
    <property type="match status" value="1"/>
</dbReference>
<evidence type="ECO:0000256" key="6">
    <source>
        <dbReference type="ARBA" id="ARBA00023136"/>
    </source>
</evidence>
<dbReference type="PANTHER" id="PTHR30347:SF1">
    <property type="entry name" value="MECHANOSENSITIVE CHANNEL MSCK"/>
    <property type="match status" value="1"/>
</dbReference>
<dbReference type="InterPro" id="IPR052702">
    <property type="entry name" value="MscS-like_channel"/>
</dbReference>
<evidence type="ECO:0000259" key="11">
    <source>
        <dbReference type="Pfam" id="PF21082"/>
    </source>
</evidence>
<proteinExistence type="inferred from homology"/>
<dbReference type="InterPro" id="IPR006685">
    <property type="entry name" value="MscS_channel_2nd"/>
</dbReference>
<evidence type="ECO:0000256" key="3">
    <source>
        <dbReference type="ARBA" id="ARBA00022475"/>
    </source>
</evidence>
<keyword evidence="6 8" id="KW-0472">Membrane</keyword>
<keyword evidence="5 8" id="KW-1133">Transmembrane helix</keyword>
<evidence type="ECO:0000313" key="13">
    <source>
        <dbReference type="Proteomes" id="UP000510822"/>
    </source>
</evidence>
<dbReference type="Proteomes" id="UP000510822">
    <property type="component" value="Chromosome"/>
</dbReference>
<accession>A0A7D5ZDX4</accession>
<gene>
    <name evidence="12" type="ORF">HZU75_03500</name>
</gene>
<dbReference type="SUPFAM" id="SSF82861">
    <property type="entry name" value="Mechanosensitive channel protein MscS (YggB), transmembrane region"/>
    <property type="match status" value="1"/>
</dbReference>
<dbReference type="InterPro" id="IPR010920">
    <property type="entry name" value="LSM_dom_sf"/>
</dbReference>
<evidence type="ECO:0000256" key="4">
    <source>
        <dbReference type="ARBA" id="ARBA00022692"/>
    </source>
</evidence>
<dbReference type="InterPro" id="IPR011014">
    <property type="entry name" value="MscS_channel_TM-2"/>
</dbReference>
<evidence type="ECO:0000313" key="12">
    <source>
        <dbReference type="EMBL" id="QLI80668.1"/>
    </source>
</evidence>
<dbReference type="Pfam" id="PF00924">
    <property type="entry name" value="MS_channel_2nd"/>
    <property type="match status" value="1"/>
</dbReference>
<dbReference type="InterPro" id="IPR049278">
    <property type="entry name" value="MS_channel_C"/>
</dbReference>
<keyword evidence="3" id="KW-1003">Cell membrane</keyword>
<protein>
    <submittedName>
        <fullName evidence="12">Mechanosensitive ion channel</fullName>
    </submittedName>
</protein>
<evidence type="ECO:0000256" key="8">
    <source>
        <dbReference type="SAM" id="Phobius"/>
    </source>
</evidence>
<evidence type="ECO:0000256" key="9">
    <source>
        <dbReference type="SAM" id="SignalP"/>
    </source>
</evidence>
<name>A0A7D5ZDX4_9NEIS</name>
<feature type="coiled-coil region" evidence="7">
    <location>
        <begin position="128"/>
        <end position="162"/>
    </location>
</feature>
<evidence type="ECO:0000256" key="7">
    <source>
        <dbReference type="SAM" id="Coils"/>
    </source>
</evidence>
<feature type="transmembrane region" description="Helical" evidence="8">
    <location>
        <begin position="559"/>
        <end position="579"/>
    </location>
</feature>
<keyword evidence="13" id="KW-1185">Reference proteome</keyword>
<evidence type="ECO:0000256" key="5">
    <source>
        <dbReference type="ARBA" id="ARBA00022989"/>
    </source>
</evidence>
<evidence type="ECO:0000256" key="2">
    <source>
        <dbReference type="ARBA" id="ARBA00008017"/>
    </source>
</evidence>
<keyword evidence="9" id="KW-0732">Signal</keyword>
<dbReference type="SUPFAM" id="SSF82689">
    <property type="entry name" value="Mechanosensitive channel protein MscS (YggB), C-terminal domain"/>
    <property type="match status" value="1"/>
</dbReference>
<dbReference type="PANTHER" id="PTHR30347">
    <property type="entry name" value="POTASSIUM CHANNEL RELATED"/>
    <property type="match status" value="1"/>
</dbReference>
<feature type="domain" description="Mechanosensitive ion channel MscS" evidence="10">
    <location>
        <begin position="577"/>
        <end position="643"/>
    </location>
</feature>
<dbReference type="AlphaFoldDB" id="A0A7D5ZDX4"/>
<feature type="transmembrane region" description="Helical" evidence="8">
    <location>
        <begin position="536"/>
        <end position="553"/>
    </location>
</feature>
<evidence type="ECO:0000259" key="10">
    <source>
        <dbReference type="Pfam" id="PF00924"/>
    </source>
</evidence>
<dbReference type="KEGG" id="cfon:HZU75_03500"/>
<dbReference type="GO" id="GO:0005886">
    <property type="term" value="C:plasma membrane"/>
    <property type="evidence" value="ECO:0007669"/>
    <property type="project" value="UniProtKB-SubCell"/>
</dbReference>
<comment type="similarity">
    <text evidence="2">Belongs to the MscS (TC 1.A.23) family.</text>
</comment>
<comment type="subcellular location">
    <subcellularLocation>
        <location evidence="1">Cell membrane</location>
        <topology evidence="1">Multi-pass membrane protein</topology>
    </subcellularLocation>
</comment>
<dbReference type="SUPFAM" id="SSF50182">
    <property type="entry name" value="Sm-like ribonucleoproteins"/>
    <property type="match status" value="1"/>
</dbReference>
<organism evidence="12 13">
    <name type="scientific">Chitinibacter fontanus</name>
    <dbReference type="NCBI Taxonomy" id="1737446"/>
    <lineage>
        <taxon>Bacteria</taxon>
        <taxon>Pseudomonadati</taxon>
        <taxon>Pseudomonadota</taxon>
        <taxon>Betaproteobacteria</taxon>
        <taxon>Neisseriales</taxon>
        <taxon>Chitinibacteraceae</taxon>
        <taxon>Chitinibacter</taxon>
    </lineage>
</organism>
<dbReference type="Gene3D" id="3.30.70.100">
    <property type="match status" value="1"/>
</dbReference>
<dbReference type="EMBL" id="CP058952">
    <property type="protein sequence ID" value="QLI80668.1"/>
    <property type="molecule type" value="Genomic_DNA"/>
</dbReference>
<reference evidence="12 13" key="1">
    <citation type="journal article" date="2016" name="Int. J. Syst. Evol. Microbiol.">
        <title>Chitinibacter fontanus sp. nov., isolated from a spring.</title>
        <authorList>
            <person name="Sheu S.Y."/>
            <person name="Li Y.S."/>
            <person name="Young C.C."/>
            <person name="Chen W.M."/>
        </authorList>
    </citation>
    <scope>NUCLEOTIDE SEQUENCE [LARGE SCALE GENOMIC DNA]</scope>
    <source>
        <strain evidence="12 13">STM-7</strain>
    </source>
</reference>
<dbReference type="InterPro" id="IPR011066">
    <property type="entry name" value="MscS_channel_C_sf"/>
</dbReference>
<feature type="domain" description="Mechanosensitive ion channel MscS C-terminal" evidence="11">
    <location>
        <begin position="653"/>
        <end position="735"/>
    </location>
</feature>
<evidence type="ECO:0000256" key="1">
    <source>
        <dbReference type="ARBA" id="ARBA00004651"/>
    </source>
</evidence>
<dbReference type="Gene3D" id="1.10.287.1260">
    <property type="match status" value="1"/>
</dbReference>
<keyword evidence="7" id="KW-0175">Coiled coil</keyword>
<feature type="transmembrane region" description="Helical" evidence="8">
    <location>
        <begin position="494"/>
        <end position="515"/>
    </location>
</feature>
<dbReference type="RefSeq" id="WP_180307808.1">
    <property type="nucleotide sequence ID" value="NZ_CP058952.1"/>
</dbReference>
<dbReference type="InterPro" id="IPR023408">
    <property type="entry name" value="MscS_beta-dom_sf"/>
</dbReference>
<feature type="chain" id="PRO_5028992920" evidence="9">
    <location>
        <begin position="20"/>
        <end position="763"/>
    </location>
</feature>
<dbReference type="Gene3D" id="2.30.30.60">
    <property type="match status" value="1"/>
</dbReference>
<sequence>MPHRLLALFLVLLCRSSLAISIPGLPADSAPATVSSTAANSLEEKSERVQQKLAQAQTQLEQLNTANSNASKTDFTRKLLLEIQVTALRQHLAALTGQQSQEGLAKHLPPVEVIASSVLSINNQRKLLQANRLEVNNLSAILKTQEEQLTELRENFEASQVDLRRKSEALEKSKPEKRAAALEEVKLAQLQLDVRTSMLQAMEERQNYTRAQLQNSRERQESLTVAMKDIPKQPSFSSEELQQVQARIDGQRRAISQQISNLSEAKHQWLNQLDELAKQRSALVDDKEHNTKKTTTSHPDELVEQKLAQISKQERIALLRLDNNSLRIGVLLDLMNSYTLESAFWQMHYSLSQKKENVDLTEFHRSTVKWDAHLNSIEDEIAQAIVVAQMEASLLEGKDEYTQVERQLWLDRAEAFSNAAAELSRLRLLINRWSEQFNTQTADKTVQMRAELWKERLQNTIVSVWQYELFSVADSLQVDGQTIQIARGVTISKVVYAILLITIGFFITVKMANWLERSLINRFKQPEISVRIGKRWLLAVAFIILLINSLMLVRIPLTVFAFLGGAIAIGLGFGMQTLLKNLISGLMMILERPFKPGDTVEVGNLRGTVVDMSVRAAVIRDVNGIETLVPNSTFLEQNVTNWTYSSSLIRQNVKVGVAYGSDVRTVAKLLAEEVGRHGQICPEPQCEILLEDFGADALMFGVYYWIDVATGTIGRQVASDLRFMIEATLRKHEIVIAFPQRDVHVDLAQPLQLQIQRSTNLQK</sequence>
<keyword evidence="4 8" id="KW-0812">Transmembrane</keyword>
<feature type="coiled-coil region" evidence="7">
    <location>
        <begin position="39"/>
        <end position="73"/>
    </location>
</feature>